<evidence type="ECO:0000256" key="21">
    <source>
        <dbReference type="ARBA" id="ARBA00035046"/>
    </source>
</evidence>
<gene>
    <name evidence="29" type="ORF">TREES_T100000749</name>
</gene>
<proteinExistence type="inferred from homology"/>
<dbReference type="PROSITE" id="PS50222">
    <property type="entry name" value="EF_HAND_2"/>
    <property type="match status" value="1"/>
</dbReference>
<keyword evidence="17 23" id="KW-0496">Mitochondrion</keyword>
<dbReference type="InterPro" id="IPR044202">
    <property type="entry name" value="LETM1/MDM38-like"/>
</dbReference>
<keyword evidence="11" id="KW-0106">Calcium</keyword>
<dbReference type="FunCoup" id="L9KJ49">
    <property type="interactions" value="2228"/>
</dbReference>
<keyword evidence="30" id="KW-1185">Reference proteome</keyword>
<evidence type="ECO:0000256" key="6">
    <source>
        <dbReference type="ARBA" id="ARBA00022538"/>
    </source>
</evidence>
<dbReference type="PROSITE" id="PS00018">
    <property type="entry name" value="EF_HAND_1"/>
    <property type="match status" value="1"/>
</dbReference>
<keyword evidence="7" id="KW-0109">Calcium transport</keyword>
<dbReference type="InParanoid" id="L9KJ49"/>
<evidence type="ECO:0000256" key="24">
    <source>
        <dbReference type="SAM" id="Coils"/>
    </source>
</evidence>
<dbReference type="GO" id="GO:0005509">
    <property type="term" value="F:calcium ion binding"/>
    <property type="evidence" value="ECO:0007669"/>
    <property type="project" value="InterPro"/>
</dbReference>
<dbReference type="FunFam" id="1.10.238.10:FF:000290">
    <property type="entry name" value="LETM1 and EF-hand domain-containing protein 1, mitochondrial"/>
    <property type="match status" value="1"/>
</dbReference>
<feature type="transmembrane region" description="Helical" evidence="26">
    <location>
        <begin position="201"/>
        <end position="224"/>
    </location>
</feature>
<evidence type="ECO:0000256" key="8">
    <source>
        <dbReference type="ARBA" id="ARBA00022692"/>
    </source>
</evidence>
<dbReference type="GO" id="GO:0099093">
    <property type="term" value="P:calcium export from the mitochondrion"/>
    <property type="evidence" value="ECO:0007669"/>
    <property type="project" value="UniProtKB-ARBA"/>
</dbReference>
<feature type="region of interest" description="Disordered" evidence="25">
    <location>
        <begin position="714"/>
        <end position="733"/>
    </location>
</feature>
<evidence type="ECO:0000256" key="12">
    <source>
        <dbReference type="ARBA" id="ARBA00022946"/>
    </source>
</evidence>
<dbReference type="Proteomes" id="UP000011518">
    <property type="component" value="Unassembled WGS sequence"/>
</dbReference>
<dbReference type="Pfam" id="PF26561">
    <property type="entry name" value="LETM1_C"/>
    <property type="match status" value="1"/>
</dbReference>
<keyword evidence="16" id="KW-0406">Ion transport</keyword>
<evidence type="ECO:0000313" key="29">
    <source>
        <dbReference type="EMBL" id="ELW62753.1"/>
    </source>
</evidence>
<keyword evidence="18 26" id="KW-0472">Membrane</keyword>
<dbReference type="GO" id="GO:0051560">
    <property type="term" value="P:mitochondrial calcium ion homeostasis"/>
    <property type="evidence" value="ECO:0007669"/>
    <property type="project" value="UniProtKB-ARBA"/>
</dbReference>
<dbReference type="Pfam" id="PF07766">
    <property type="entry name" value="LETM1_RBD"/>
    <property type="match status" value="1"/>
</dbReference>
<dbReference type="Gene3D" id="1.10.238.10">
    <property type="entry name" value="EF-hand"/>
    <property type="match status" value="1"/>
</dbReference>
<evidence type="ECO:0000256" key="1">
    <source>
        <dbReference type="ARBA" id="ARBA00004434"/>
    </source>
</evidence>
<dbReference type="SUPFAM" id="SSF47473">
    <property type="entry name" value="EF-hand"/>
    <property type="match status" value="1"/>
</dbReference>
<dbReference type="GO" id="GO:0043022">
    <property type="term" value="F:ribosome binding"/>
    <property type="evidence" value="ECO:0007669"/>
    <property type="project" value="InterPro"/>
</dbReference>
<dbReference type="PANTHER" id="PTHR14009">
    <property type="entry name" value="LEUCINE ZIPPER-EF-HAND CONTAINING TRANSMEMBRANE PROTEIN"/>
    <property type="match status" value="1"/>
</dbReference>
<dbReference type="InterPro" id="IPR002048">
    <property type="entry name" value="EF_hand_dom"/>
</dbReference>
<organism evidence="29 30">
    <name type="scientific">Tupaia chinensis</name>
    <name type="common">Chinese tree shrew</name>
    <name type="synonym">Tupaia belangeri chinensis</name>
    <dbReference type="NCBI Taxonomy" id="246437"/>
    <lineage>
        <taxon>Eukaryota</taxon>
        <taxon>Metazoa</taxon>
        <taxon>Chordata</taxon>
        <taxon>Craniata</taxon>
        <taxon>Vertebrata</taxon>
        <taxon>Euteleostomi</taxon>
        <taxon>Mammalia</taxon>
        <taxon>Eutheria</taxon>
        <taxon>Euarchontoglires</taxon>
        <taxon>Scandentia</taxon>
        <taxon>Tupaiidae</taxon>
        <taxon>Tupaia</taxon>
    </lineage>
</organism>
<evidence type="ECO:0000313" key="30">
    <source>
        <dbReference type="Proteomes" id="UP000011518"/>
    </source>
</evidence>
<evidence type="ECO:0000256" key="26">
    <source>
        <dbReference type="SAM" id="Phobius"/>
    </source>
</evidence>
<dbReference type="GO" id="GO:0005743">
    <property type="term" value="C:mitochondrial inner membrane"/>
    <property type="evidence" value="ECO:0007669"/>
    <property type="project" value="UniProtKB-SubCell"/>
</dbReference>
<comment type="similarity">
    <text evidence="2">Belongs to the LETM1 family.</text>
</comment>
<evidence type="ECO:0000259" key="27">
    <source>
        <dbReference type="PROSITE" id="PS50222"/>
    </source>
</evidence>
<comment type="catalytic activity">
    <reaction evidence="22">
        <text>K(+)(in) + H(+)(out) = K(+)(out) + H(+)(in)</text>
        <dbReference type="Rhea" id="RHEA:29467"/>
        <dbReference type="ChEBI" id="CHEBI:15378"/>
        <dbReference type="ChEBI" id="CHEBI:29103"/>
    </reaction>
</comment>
<feature type="coiled-coil region" evidence="24">
    <location>
        <begin position="539"/>
        <end position="590"/>
    </location>
</feature>
<keyword evidence="6" id="KW-0633">Potassium transport</keyword>
<keyword evidence="12" id="KW-0809">Transit peptide</keyword>
<evidence type="ECO:0000256" key="2">
    <source>
        <dbReference type="ARBA" id="ARBA00009584"/>
    </source>
</evidence>
<reference evidence="30" key="2">
    <citation type="journal article" date="2013" name="Nat. Commun.">
        <title>Genome of the Chinese tree shrew.</title>
        <authorList>
            <person name="Fan Y."/>
            <person name="Huang Z.Y."/>
            <person name="Cao C.C."/>
            <person name="Chen C.S."/>
            <person name="Chen Y.X."/>
            <person name="Fan D.D."/>
            <person name="He J."/>
            <person name="Hou H.L."/>
            <person name="Hu L."/>
            <person name="Hu X.T."/>
            <person name="Jiang X.T."/>
            <person name="Lai R."/>
            <person name="Lang Y.S."/>
            <person name="Liang B."/>
            <person name="Liao S.G."/>
            <person name="Mu D."/>
            <person name="Ma Y.Y."/>
            <person name="Niu Y.Y."/>
            <person name="Sun X.Q."/>
            <person name="Xia J.Q."/>
            <person name="Xiao J."/>
            <person name="Xiong Z.Q."/>
            <person name="Xu L."/>
            <person name="Yang L."/>
            <person name="Zhang Y."/>
            <person name="Zhao W."/>
            <person name="Zhao X.D."/>
            <person name="Zheng Y.T."/>
            <person name="Zhou J.M."/>
            <person name="Zhu Y.B."/>
            <person name="Zhang G.J."/>
            <person name="Wang J."/>
            <person name="Yao Y.G."/>
        </authorList>
    </citation>
    <scope>NUCLEOTIDE SEQUENCE [LARGE SCALE GENOMIC DNA]</scope>
</reference>
<dbReference type="AlphaFoldDB" id="L9KJ49"/>
<dbReference type="InterPro" id="IPR059005">
    <property type="entry name" value="LETM1_C"/>
</dbReference>
<evidence type="ECO:0000256" key="4">
    <source>
        <dbReference type="ARBA" id="ARBA00022448"/>
    </source>
</evidence>
<dbReference type="EMBL" id="KB320803">
    <property type="protein sequence ID" value="ELW62753.1"/>
    <property type="molecule type" value="Genomic_DNA"/>
</dbReference>
<dbReference type="InterPro" id="IPR033122">
    <property type="entry name" value="LETM1-like_RBD"/>
</dbReference>
<keyword evidence="15 24" id="KW-0175">Coiled coil</keyword>
<keyword evidence="8 26" id="KW-0812">Transmembrane</keyword>
<dbReference type="InterPro" id="IPR018247">
    <property type="entry name" value="EF_Hand_1_Ca_BS"/>
</dbReference>
<feature type="domain" description="EF-hand" evidence="27">
    <location>
        <begin position="657"/>
        <end position="692"/>
    </location>
</feature>
<evidence type="ECO:0000256" key="17">
    <source>
        <dbReference type="ARBA" id="ARBA00023128"/>
    </source>
</evidence>
<comment type="catalytic activity">
    <reaction evidence="20">
        <text>Ca(2+)(in) + 2 H(+)(out) = Ca(2+)(out) + 2 H(+)(in)</text>
        <dbReference type="Rhea" id="RHEA:72199"/>
        <dbReference type="ChEBI" id="CHEBI:15378"/>
        <dbReference type="ChEBI" id="CHEBI:29108"/>
    </reaction>
</comment>
<evidence type="ECO:0000256" key="20">
    <source>
        <dbReference type="ARBA" id="ARBA00034214"/>
    </source>
</evidence>
<evidence type="ECO:0000256" key="9">
    <source>
        <dbReference type="ARBA" id="ARBA00022723"/>
    </source>
</evidence>
<evidence type="ECO:0000256" key="16">
    <source>
        <dbReference type="ARBA" id="ARBA00023065"/>
    </source>
</evidence>
<name>L9KJ49_TUPCH</name>
<evidence type="ECO:0000256" key="18">
    <source>
        <dbReference type="ARBA" id="ARBA00023136"/>
    </source>
</evidence>
<keyword evidence="9" id="KW-0479">Metal-binding</keyword>
<protein>
    <recommendedName>
        <fullName evidence="3">Mitochondrial proton/calcium exchanger protein</fullName>
    </recommendedName>
    <alternativeName>
        <fullName evidence="21">Electroneutral mitochondrial K(+)/H(+)exchanger</fullName>
    </alternativeName>
    <alternativeName>
        <fullName evidence="19">Leucine zipper-EF-hand-containing transmembrane protein 1</fullName>
    </alternativeName>
</protein>
<keyword evidence="14 26" id="KW-1133">Transmembrane helix</keyword>
<evidence type="ECO:0000256" key="25">
    <source>
        <dbReference type="SAM" id="MobiDB-lite"/>
    </source>
</evidence>
<dbReference type="InterPro" id="IPR011992">
    <property type="entry name" value="EF-hand-dom_pair"/>
</dbReference>
<evidence type="ECO:0000259" key="28">
    <source>
        <dbReference type="PROSITE" id="PS51758"/>
    </source>
</evidence>
<evidence type="ECO:0000256" key="13">
    <source>
        <dbReference type="ARBA" id="ARBA00022958"/>
    </source>
</evidence>
<keyword evidence="10" id="KW-0999">Mitochondrion inner membrane</keyword>
<evidence type="ECO:0000256" key="23">
    <source>
        <dbReference type="PROSITE-ProRule" id="PRU01094"/>
    </source>
</evidence>
<reference evidence="30" key="1">
    <citation type="submission" date="2012-07" db="EMBL/GenBank/DDBJ databases">
        <title>Genome of the Chinese tree shrew, a rising model animal genetically related to primates.</title>
        <authorList>
            <person name="Zhang G."/>
            <person name="Fan Y."/>
            <person name="Yao Y."/>
            <person name="Huang Z."/>
        </authorList>
    </citation>
    <scope>NUCLEOTIDE SEQUENCE [LARGE SCALE GENOMIC DNA]</scope>
</reference>
<sequence length="733" mass="82896">MARVPWTPASVGLVVTGPQYLPVRSWHSSRSLGDDSVVEKSLKSLKDKNKKLEEGGPVYSPAAEVVVKKSLGQKVLDELKHYYHGFRLLWIDTKIAARMLWRILNGHTLTRRERRQKSLKSLKDKNKKLEEGGPVYSPAAEVVVKKSLGQKVLDELKHYYHGFRLLWIDTKIAARMLWRILNGHTLTRRERRQFLRICADLFRLVPFLVFVVVPFMEFLLPVAVKLFPNMLPSTFETQSIKEERLKKELRVKLELAKFLQDTIEEMALKNKAAKGSATKDFSLFFQKIRETGERPSNEEIMRFSKLFEDELTLDNLTRPQLVALCKLLELQSIGTNNFLRFQLTMRLRSIKADDKLIAEEGVDSLNVKELQAACRARGMRALGVTEDRLRGQLKQWLDLHLHHEIPTSLLILSRAMYLPDTLSPADQLKSTLQTLPEIVAKEAQVKVAEVEGEQVDNKAKLEATLQEEAAIQQEHREKELQKLSEAAKDIEIEGAEAAPGRPGAEPQAEADVILPSEALKDTAPVLEGLKEEEITKEEIDILSDACSKLKEQKQSLTKEKEELELLKEDVQDYSEDLQEIKKELSKTGEEKFVEESKASKRLTKRVQQMIGQIDGLISQLETGQKAGTLSSAEGSPVGENVISVTELISAMKQIKHIPENKLISLVSALDENKDGKINIDDLVKVIELVDKEDVHISTSQVAEIVATLEKEEKVEEKEKAKGKAEKEAAEVKN</sequence>
<evidence type="ECO:0000256" key="11">
    <source>
        <dbReference type="ARBA" id="ARBA00022837"/>
    </source>
</evidence>
<keyword evidence="5" id="KW-0050">Antiport</keyword>
<comment type="subcellular location">
    <subcellularLocation>
        <location evidence="1">Mitochondrion inner membrane</location>
        <topology evidence="1">Single-pass membrane protein</topology>
    </subcellularLocation>
</comment>
<dbReference type="PANTHER" id="PTHR14009:SF8">
    <property type="entry name" value="MITOCHONDRIAL PROTON_CALCIUM EXCHANGER PROTEIN"/>
    <property type="match status" value="1"/>
</dbReference>
<feature type="domain" description="Letm1 RBD" evidence="28">
    <location>
        <begin position="247"/>
        <end position="531"/>
    </location>
</feature>
<evidence type="ECO:0000256" key="19">
    <source>
        <dbReference type="ARBA" id="ARBA00031360"/>
    </source>
</evidence>
<accession>L9KJ49</accession>
<evidence type="ECO:0000256" key="14">
    <source>
        <dbReference type="ARBA" id="ARBA00022989"/>
    </source>
</evidence>
<dbReference type="GO" id="GO:0015369">
    <property type="term" value="F:calcium:proton antiporter activity"/>
    <property type="evidence" value="ECO:0007669"/>
    <property type="project" value="UniProtKB-ARBA"/>
</dbReference>
<dbReference type="GO" id="GO:0006813">
    <property type="term" value="P:potassium ion transport"/>
    <property type="evidence" value="ECO:0007669"/>
    <property type="project" value="UniProtKB-KW"/>
</dbReference>
<keyword evidence="13" id="KW-0630">Potassium</keyword>
<dbReference type="PROSITE" id="PS51758">
    <property type="entry name" value="LETM1_RBD"/>
    <property type="match status" value="1"/>
</dbReference>
<evidence type="ECO:0000256" key="5">
    <source>
        <dbReference type="ARBA" id="ARBA00022449"/>
    </source>
</evidence>
<evidence type="ECO:0000256" key="22">
    <source>
        <dbReference type="ARBA" id="ARBA00047912"/>
    </source>
</evidence>
<evidence type="ECO:0000256" key="15">
    <source>
        <dbReference type="ARBA" id="ARBA00023054"/>
    </source>
</evidence>
<feature type="coiled-coil region" evidence="24">
    <location>
        <begin position="458"/>
        <end position="493"/>
    </location>
</feature>
<keyword evidence="4" id="KW-0813">Transport</keyword>
<evidence type="ECO:0000256" key="3">
    <source>
        <dbReference type="ARBA" id="ARBA00020557"/>
    </source>
</evidence>
<evidence type="ECO:0000256" key="10">
    <source>
        <dbReference type="ARBA" id="ARBA00022792"/>
    </source>
</evidence>
<evidence type="ECO:0000256" key="7">
    <source>
        <dbReference type="ARBA" id="ARBA00022568"/>
    </source>
</evidence>